<proteinExistence type="predicted"/>
<organism evidence="1">
    <name type="scientific">Sporolactobacillus sp. Y61</name>
    <dbReference type="NCBI Taxonomy" id="3160863"/>
    <lineage>
        <taxon>Bacteria</taxon>
        <taxon>Bacillati</taxon>
        <taxon>Bacillota</taxon>
        <taxon>Bacilli</taxon>
        <taxon>Bacillales</taxon>
        <taxon>Sporolactobacillaceae</taxon>
        <taxon>Sporolactobacillus</taxon>
    </lineage>
</organism>
<evidence type="ECO:0000313" key="1">
    <source>
        <dbReference type="EMBL" id="XCJ17296.1"/>
    </source>
</evidence>
<dbReference type="AlphaFoldDB" id="A0AAU8IGH5"/>
<reference evidence="1" key="1">
    <citation type="submission" date="2024-06" db="EMBL/GenBank/DDBJ databases">
        <authorList>
            <person name="Fan A."/>
            <person name="Zhang F.Y."/>
            <person name="Zhang L."/>
        </authorList>
    </citation>
    <scope>NUCLEOTIDE SEQUENCE</scope>
    <source>
        <strain evidence="1">Y61</strain>
    </source>
</reference>
<protein>
    <submittedName>
        <fullName evidence="1">DUF1450 domain-containing protein</fullName>
    </submittedName>
</protein>
<dbReference type="EMBL" id="CP159510">
    <property type="protein sequence ID" value="XCJ17296.1"/>
    <property type="molecule type" value="Genomic_DNA"/>
</dbReference>
<name>A0AAU8IGH5_9BACL</name>
<dbReference type="RefSeq" id="WP_129929396.1">
    <property type="nucleotide sequence ID" value="NZ_CP159510.1"/>
</dbReference>
<accession>A0AAU8IGH5</accession>
<gene>
    <name evidence="1" type="ORF">ABNN70_01820</name>
</gene>
<dbReference type="Pfam" id="PF07293">
    <property type="entry name" value="DUF1450"/>
    <property type="match status" value="1"/>
</dbReference>
<dbReference type="InterPro" id="IPR009910">
    <property type="entry name" value="DUF1450"/>
</dbReference>
<sequence length="83" mass="9294">MTEGLGLILIECCDYNLLTTQHLKKIAAHPEVAVMHYDCLNVCGMCSLRPFAIVNGQRIFGKTVDECLDKIQKKVNEELAKLT</sequence>